<evidence type="ECO:0000256" key="1">
    <source>
        <dbReference type="ARBA" id="ARBA00004370"/>
    </source>
</evidence>
<dbReference type="Proteomes" id="UP000001021">
    <property type="component" value="Chromosome"/>
</dbReference>
<keyword evidence="5" id="KW-0249">Electron transport</keyword>
<dbReference type="GO" id="GO:0022900">
    <property type="term" value="P:electron transport chain"/>
    <property type="evidence" value="ECO:0007669"/>
    <property type="project" value="InterPro"/>
</dbReference>
<proteinExistence type="predicted"/>
<evidence type="ECO:0000256" key="3">
    <source>
        <dbReference type="ARBA" id="ARBA00022660"/>
    </source>
</evidence>
<evidence type="ECO:0000256" key="4">
    <source>
        <dbReference type="ARBA" id="ARBA00022946"/>
    </source>
</evidence>
<dbReference type="GeneID" id="33057686"/>
<reference evidence="7 8" key="1">
    <citation type="journal article" date="2006" name="J. Bacteriol.">
        <title>Comparative genomic analysis of three strains of Ehrlichia ruminantium reveals an active process of genome size plasticity.</title>
        <authorList>
            <person name="Frutos R."/>
            <person name="Viari A."/>
            <person name="Ferraz C."/>
            <person name="Morgat A."/>
            <person name="Eychenie S."/>
            <person name="Kandassami Y."/>
            <person name="Chantal I."/>
            <person name="Bensaid A."/>
            <person name="Coissac E."/>
            <person name="Vachiery N."/>
            <person name="Demaille J."/>
            <person name="Martinez D."/>
        </authorList>
    </citation>
    <scope>NUCLEOTIDE SEQUENCE [LARGE SCALE GENOMIC DNA]</scope>
    <source>
        <strain evidence="7 8">Welgevonden</strain>
    </source>
</reference>
<name>A0A0H3M960_EHRRW</name>
<dbReference type="PANTHER" id="PTHR12219">
    <property type="entry name" value="NADH-UBIQUINONE OXIDOREDUCTASE"/>
    <property type="match status" value="1"/>
</dbReference>
<evidence type="ECO:0000256" key="5">
    <source>
        <dbReference type="ARBA" id="ARBA00022982"/>
    </source>
</evidence>
<comment type="subcellular location">
    <subcellularLocation>
        <location evidence="1">Membrane</location>
    </subcellularLocation>
</comment>
<dbReference type="HOGENOM" id="CLU_077196_4_1_5"/>
<keyword evidence="8" id="KW-1185">Reference proteome</keyword>
<dbReference type="PANTHER" id="PTHR12219:SF8">
    <property type="entry name" value="NADH DEHYDROGENASE [UBIQUINONE] IRON-SULFUR PROTEIN 4, MITOCHONDRIAL"/>
    <property type="match status" value="1"/>
</dbReference>
<dbReference type="InterPro" id="IPR006885">
    <property type="entry name" value="NADH_UbQ_FeS_4_mit-like"/>
</dbReference>
<gene>
    <name evidence="7" type="ordered locus">ERWE_CDS_07970</name>
</gene>
<protein>
    <submittedName>
        <fullName evidence="7">NADH-ubiquinone oxidoreductase subunit</fullName>
    </submittedName>
</protein>
<evidence type="ECO:0000313" key="7">
    <source>
        <dbReference type="EMBL" id="CAI27291.1"/>
    </source>
</evidence>
<keyword evidence="3" id="KW-0679">Respiratory chain</keyword>
<dbReference type="GO" id="GO:0016020">
    <property type="term" value="C:membrane"/>
    <property type="evidence" value="ECO:0007669"/>
    <property type="project" value="UniProtKB-SubCell"/>
</dbReference>
<dbReference type="Gene3D" id="3.30.160.190">
    <property type="entry name" value="atu1810 like domain"/>
    <property type="match status" value="1"/>
</dbReference>
<dbReference type="eggNOG" id="ENOG5032RJS">
    <property type="taxonomic scope" value="Bacteria"/>
</dbReference>
<evidence type="ECO:0000256" key="2">
    <source>
        <dbReference type="ARBA" id="ARBA00022448"/>
    </source>
</evidence>
<sequence length="97" mass="11171">MYAKIYRPTKSVMQSGKNKSKTWKLEFGPSNTQYIEPLMQWTGSCDTMQQVSLFFATKEQAIAYANAHNIKHIVLQEYSQTIAPKSYADNFTRLRGI</sequence>
<evidence type="ECO:0000313" key="8">
    <source>
        <dbReference type="Proteomes" id="UP000001021"/>
    </source>
</evidence>
<dbReference type="KEGG" id="eru:Erum7570"/>
<keyword evidence="4" id="KW-0809">Transit peptide</keyword>
<dbReference type="RefSeq" id="WP_011155435.1">
    <property type="nucleotide sequence ID" value="NC_005295.2"/>
</dbReference>
<organism evidence="7 8">
    <name type="scientific">Ehrlichia ruminantium (strain Welgevonden)</name>
    <dbReference type="NCBI Taxonomy" id="254945"/>
    <lineage>
        <taxon>Bacteria</taxon>
        <taxon>Pseudomonadati</taxon>
        <taxon>Pseudomonadota</taxon>
        <taxon>Alphaproteobacteria</taxon>
        <taxon>Rickettsiales</taxon>
        <taxon>Anaplasmataceae</taxon>
        <taxon>Ehrlichia</taxon>
    </lineage>
</organism>
<dbReference type="Pfam" id="PF04800">
    <property type="entry name" value="NDUS4"/>
    <property type="match status" value="1"/>
</dbReference>
<evidence type="ECO:0000256" key="6">
    <source>
        <dbReference type="ARBA" id="ARBA00023136"/>
    </source>
</evidence>
<dbReference type="EMBL" id="CR925678">
    <property type="protein sequence ID" value="CAI27291.1"/>
    <property type="molecule type" value="Genomic_DNA"/>
</dbReference>
<accession>A0A0H3M960</accession>
<dbReference type="KEGG" id="erw:ERWE_CDS_07970"/>
<keyword evidence="2" id="KW-0813">Transport</keyword>
<keyword evidence="6" id="KW-0472">Membrane</keyword>
<dbReference type="InterPro" id="IPR038532">
    <property type="entry name" value="NDUFS4-like_sf"/>
</dbReference>
<dbReference type="AlphaFoldDB" id="A0A0H3M960"/>